<name>A0A0C7R2D0_PARSO</name>
<dbReference type="InterPro" id="IPR031360">
    <property type="entry name" value="TrpP"/>
</dbReference>
<dbReference type="Proteomes" id="UP000049127">
    <property type="component" value="Unassembled WGS sequence"/>
</dbReference>
<reference evidence="2 3" key="1">
    <citation type="submission" date="2015-01" db="EMBL/GenBank/DDBJ databases">
        <authorList>
            <person name="Aslett A.Martin."/>
            <person name="De Silva Nishadi"/>
        </authorList>
    </citation>
    <scope>NUCLEOTIDE SEQUENCE [LARGE SCALE GENOMIC DNA]</scope>
    <source>
        <strain evidence="2 3">R28058</strain>
    </source>
</reference>
<dbReference type="AlphaFoldDB" id="A0A0C7R2D0"/>
<evidence type="ECO:0000256" key="1">
    <source>
        <dbReference type="SAM" id="Phobius"/>
    </source>
</evidence>
<keyword evidence="1" id="KW-0812">Transmembrane</keyword>
<dbReference type="EMBL" id="CEKZ01000003">
    <property type="protein sequence ID" value="CEQ03010.1"/>
    <property type="molecule type" value="Genomic_DNA"/>
</dbReference>
<feature type="transmembrane region" description="Helical" evidence="1">
    <location>
        <begin position="78"/>
        <end position="96"/>
    </location>
</feature>
<feature type="transmembrane region" description="Helical" evidence="1">
    <location>
        <begin position="7"/>
        <end position="23"/>
    </location>
</feature>
<organism evidence="2 3">
    <name type="scientific">Paraclostridium sordellii</name>
    <name type="common">Clostridium sordellii</name>
    <dbReference type="NCBI Taxonomy" id="1505"/>
    <lineage>
        <taxon>Bacteria</taxon>
        <taxon>Bacillati</taxon>
        <taxon>Bacillota</taxon>
        <taxon>Clostridia</taxon>
        <taxon>Peptostreptococcales</taxon>
        <taxon>Peptostreptococcaceae</taxon>
        <taxon>Paraclostridium</taxon>
    </lineage>
</organism>
<keyword evidence="1" id="KW-0472">Membrane</keyword>
<dbReference type="Pfam" id="PF17099">
    <property type="entry name" value="TrpP"/>
    <property type="match status" value="1"/>
</dbReference>
<keyword evidence="1" id="KW-1133">Transmembrane helix</keyword>
<evidence type="ECO:0000313" key="2">
    <source>
        <dbReference type="EMBL" id="CEQ03010.1"/>
    </source>
</evidence>
<accession>A0A0C7R2D0</accession>
<gene>
    <name evidence="2" type="ORF">R28058_07431</name>
</gene>
<sequence length="181" mass="20291">MKTRKLTINSILLAIGLILHQITPTLLIPMQPDFSVAMLIVIILLNKKDYKTCIISCIVTGIFTALTTKFPGGQVPNFLDKVVSANLIYLIINLFYKVKAFDKLLEYKKEALLSTLIFPIGTLISGTIFLYIASFIVGLPSSFLTLFITVVLPTCFLNLFVGIFLYKTIKISIKRFSVKDF</sequence>
<protein>
    <submittedName>
        <fullName evidence="2">Tryptophan transport protein</fullName>
    </submittedName>
</protein>
<proteinExistence type="predicted"/>
<feature type="transmembrane region" description="Helical" evidence="1">
    <location>
        <begin position="143"/>
        <end position="166"/>
    </location>
</feature>
<dbReference type="OrthoDB" id="2243651at2"/>
<evidence type="ECO:0000313" key="3">
    <source>
        <dbReference type="Proteomes" id="UP000049127"/>
    </source>
</evidence>
<feature type="transmembrane region" description="Helical" evidence="1">
    <location>
        <begin position="116"/>
        <end position="137"/>
    </location>
</feature>
<dbReference type="RefSeq" id="WP_055341531.1">
    <property type="nucleotide sequence ID" value="NZ_CDNI01000003.1"/>
</dbReference>